<evidence type="ECO:0000313" key="2">
    <source>
        <dbReference type="EMBL" id="TCK63285.1"/>
    </source>
</evidence>
<dbReference type="AlphaFoldDB" id="A0A4R1KF26"/>
<keyword evidence="2" id="KW-0808">Transferase</keyword>
<protein>
    <submittedName>
        <fullName evidence="2">GMP synthase-like glutamine amidotransferase</fullName>
    </submittedName>
</protein>
<dbReference type="PROSITE" id="PS51273">
    <property type="entry name" value="GATASE_TYPE_1"/>
    <property type="match status" value="1"/>
</dbReference>
<dbReference type="InterPro" id="IPR044992">
    <property type="entry name" value="ChyE-like"/>
</dbReference>
<comment type="caution">
    <text evidence="2">The sequence shown here is derived from an EMBL/GenBank/DDBJ whole genome shotgun (WGS) entry which is preliminary data.</text>
</comment>
<evidence type="ECO:0000259" key="1">
    <source>
        <dbReference type="Pfam" id="PF00117"/>
    </source>
</evidence>
<keyword evidence="2" id="KW-0315">Glutamine amidotransferase</keyword>
<keyword evidence="3" id="KW-1185">Reference proteome</keyword>
<dbReference type="SUPFAM" id="SSF52317">
    <property type="entry name" value="Class I glutamine amidotransferase-like"/>
    <property type="match status" value="1"/>
</dbReference>
<dbReference type="PANTHER" id="PTHR42695">
    <property type="entry name" value="GLUTAMINE AMIDOTRANSFERASE YLR126C-RELATED"/>
    <property type="match status" value="1"/>
</dbReference>
<dbReference type="GO" id="GO:0016740">
    <property type="term" value="F:transferase activity"/>
    <property type="evidence" value="ECO:0007669"/>
    <property type="project" value="UniProtKB-KW"/>
</dbReference>
<gene>
    <name evidence="2" type="ORF">EV690_0170</name>
</gene>
<name>A0A4R1KF26_9GAMM</name>
<dbReference type="Pfam" id="PF00117">
    <property type="entry name" value="GATase"/>
    <property type="match status" value="1"/>
</dbReference>
<evidence type="ECO:0000313" key="3">
    <source>
        <dbReference type="Proteomes" id="UP000295565"/>
    </source>
</evidence>
<dbReference type="InterPro" id="IPR017926">
    <property type="entry name" value="GATASE"/>
</dbReference>
<dbReference type="GO" id="GO:0005829">
    <property type="term" value="C:cytosol"/>
    <property type="evidence" value="ECO:0007669"/>
    <property type="project" value="TreeGrafter"/>
</dbReference>
<dbReference type="CDD" id="cd01741">
    <property type="entry name" value="GATase1_1"/>
    <property type="match status" value="1"/>
</dbReference>
<dbReference type="EMBL" id="SMGD01000002">
    <property type="protein sequence ID" value="TCK63285.1"/>
    <property type="molecule type" value="Genomic_DNA"/>
</dbReference>
<reference evidence="2 3" key="1">
    <citation type="submission" date="2019-03" db="EMBL/GenBank/DDBJ databases">
        <title>Genomic Encyclopedia of Type Strains, Phase IV (KMG-IV): sequencing the most valuable type-strain genomes for metagenomic binning, comparative biology and taxonomic classification.</title>
        <authorList>
            <person name="Goeker M."/>
        </authorList>
    </citation>
    <scope>NUCLEOTIDE SEQUENCE [LARGE SCALE GENOMIC DNA]</scope>
    <source>
        <strain evidence="2 3">DSM 18577</strain>
    </source>
</reference>
<dbReference type="Proteomes" id="UP000295565">
    <property type="component" value="Unassembled WGS sequence"/>
</dbReference>
<sequence>MEIAILNCDKVDRDLAAKYGEYGDMFVTTLSERQTGLKFTHYDALHRQLPDEQKYFDGYIITGSRHNSYDNDPWIIELIEWVRSADRLKKHVAGICFGHQLIARALGATVKKSEKGWGLGSTTVQLQHRPDWLNEMPQQLKLWVSHQDQVQNCPPQCQVIAKSDFCPIFMLAKQSHIFTVQGHPEFIESYTEVLLEKRRPFLTSQQYNKAKQSLKTQVDSSVVLDWILAMFAQNAPNAGQN</sequence>
<accession>A0A4R1KF26</accession>
<dbReference type="PANTHER" id="PTHR42695:SF5">
    <property type="entry name" value="GLUTAMINE AMIDOTRANSFERASE YLR126C-RELATED"/>
    <property type="match status" value="1"/>
</dbReference>
<organism evidence="2 3">
    <name type="scientific">Celerinatantimonas diazotrophica</name>
    <dbReference type="NCBI Taxonomy" id="412034"/>
    <lineage>
        <taxon>Bacteria</taxon>
        <taxon>Pseudomonadati</taxon>
        <taxon>Pseudomonadota</taxon>
        <taxon>Gammaproteobacteria</taxon>
        <taxon>Celerinatantimonadaceae</taxon>
        <taxon>Celerinatantimonas</taxon>
    </lineage>
</organism>
<feature type="domain" description="Glutamine amidotransferase" evidence="1">
    <location>
        <begin position="23"/>
        <end position="189"/>
    </location>
</feature>
<dbReference type="Gene3D" id="3.40.50.880">
    <property type="match status" value="1"/>
</dbReference>
<dbReference type="RefSeq" id="WP_165872618.1">
    <property type="nucleotide sequence ID" value="NZ_OU594967.1"/>
</dbReference>
<proteinExistence type="predicted"/>
<dbReference type="InterPro" id="IPR029062">
    <property type="entry name" value="Class_I_gatase-like"/>
</dbReference>